<evidence type="ECO:0000313" key="2">
    <source>
        <dbReference type="EMBL" id="MCW7532242.1"/>
    </source>
</evidence>
<name>A0AAW5VLL9_9LEPT</name>
<proteinExistence type="predicted"/>
<protein>
    <submittedName>
        <fullName evidence="2">Uncharacterized protein</fullName>
    </submittedName>
</protein>
<dbReference type="Proteomes" id="UP001208912">
    <property type="component" value="Unassembled WGS sequence"/>
</dbReference>
<evidence type="ECO:0000313" key="4">
    <source>
        <dbReference type="Proteomes" id="UP001208912"/>
    </source>
</evidence>
<evidence type="ECO:0000313" key="3">
    <source>
        <dbReference type="Proteomes" id="UP001208540"/>
    </source>
</evidence>
<dbReference type="RefSeq" id="WP_265353522.1">
    <property type="nucleotide sequence ID" value="NZ_JAMQPL010000018.1"/>
</dbReference>
<dbReference type="EMBL" id="JAMQPM010000094">
    <property type="protein sequence ID" value="MCW7528567.1"/>
    <property type="molecule type" value="Genomic_DNA"/>
</dbReference>
<dbReference type="AlphaFoldDB" id="A0AAW5VLL9"/>
<evidence type="ECO:0000313" key="1">
    <source>
        <dbReference type="EMBL" id="MCW7528567.1"/>
    </source>
</evidence>
<accession>A0AAW5VLL9</accession>
<organism evidence="2 3">
    <name type="scientific">Leptospira soteropolitanensis</name>
    <dbReference type="NCBI Taxonomy" id="2950025"/>
    <lineage>
        <taxon>Bacteria</taxon>
        <taxon>Pseudomonadati</taxon>
        <taxon>Spirochaetota</taxon>
        <taxon>Spirochaetia</taxon>
        <taxon>Leptospirales</taxon>
        <taxon>Leptospiraceae</taxon>
        <taxon>Leptospira</taxon>
    </lineage>
</organism>
<keyword evidence="4" id="KW-1185">Reference proteome</keyword>
<gene>
    <name evidence="1" type="ORF">ND861_19580</name>
    <name evidence="2" type="ORF">ND862_18645</name>
</gene>
<dbReference type="Proteomes" id="UP001208540">
    <property type="component" value="Unassembled WGS sequence"/>
</dbReference>
<comment type="caution">
    <text evidence="2">The sequence shown here is derived from an EMBL/GenBank/DDBJ whole genome shotgun (WGS) entry which is preliminary data.</text>
</comment>
<reference evidence="2 4" key="1">
    <citation type="submission" date="2022-06" db="EMBL/GenBank/DDBJ databases">
        <title>Leptospira isolates from biofilms formed at urban environments.</title>
        <authorList>
            <person name="Ribeiro P.S."/>
            <person name="Sousa T."/>
            <person name="Carvalho N."/>
            <person name="Aburjaile F."/>
            <person name="Neves F."/>
            <person name="Oliveira D."/>
            <person name="Blanco L."/>
            <person name="Lima J."/>
            <person name="Costa F."/>
            <person name="Brenig B."/>
            <person name="Soares S."/>
            <person name="Ramos R."/>
            <person name="Goes-Neto A."/>
            <person name="Matiuzzi M."/>
            <person name="Azevedo V."/>
            <person name="Ristow P."/>
        </authorList>
    </citation>
    <scope>NUCLEOTIDE SEQUENCE</scope>
    <source>
        <strain evidence="1 4">VSF19</strain>
        <strain evidence="2">VSF20</strain>
    </source>
</reference>
<dbReference type="EMBL" id="JAMQPL010000018">
    <property type="protein sequence ID" value="MCW7532242.1"/>
    <property type="molecule type" value="Genomic_DNA"/>
</dbReference>
<sequence length="202" mass="24108">MIDFIFTNILISAVLSVIAPSEKQKEIRHFNSLPQKEQREIKETEKRKRIEFDTKSNVNLIKNCFEDPIFCFEYKPLINRIKENIKNEVFATEFNNSFNSSFKNVKFGCFCRESFDPDIYHVCPIEKSQLDLACQKRQKCLFEQNQTWINSNLKCDSEFVNYLEKFKKGKYIDYDKFDNESIELYNSQKLTSLINIKREITK</sequence>